<feature type="signal peptide" evidence="1">
    <location>
        <begin position="1"/>
        <end position="27"/>
    </location>
</feature>
<dbReference type="EMBL" id="WWNE01000006">
    <property type="protein sequence ID" value="NBG65893.1"/>
    <property type="molecule type" value="Genomic_DNA"/>
</dbReference>
<dbReference type="NCBIfam" id="TIGR04514">
    <property type="entry name" value="GWxTD_dom"/>
    <property type="match status" value="1"/>
</dbReference>
<feature type="domain" description="GWxTD" evidence="2">
    <location>
        <begin position="246"/>
        <end position="416"/>
    </location>
</feature>
<evidence type="ECO:0000313" key="3">
    <source>
        <dbReference type="EMBL" id="NBG65893.1"/>
    </source>
</evidence>
<dbReference type="Pfam" id="PF20094">
    <property type="entry name" value="GWxTD_dom"/>
    <property type="match status" value="1"/>
</dbReference>
<comment type="caution">
    <text evidence="3">The sequence shown here is derived from an EMBL/GenBank/DDBJ whole genome shotgun (WGS) entry which is preliminary data.</text>
</comment>
<evidence type="ECO:0000259" key="2">
    <source>
        <dbReference type="Pfam" id="PF20094"/>
    </source>
</evidence>
<dbReference type="Proteomes" id="UP000470771">
    <property type="component" value="Unassembled WGS sequence"/>
</dbReference>
<proteinExistence type="predicted"/>
<reference evidence="3 4" key="1">
    <citation type="submission" date="2019-12" db="EMBL/GenBank/DDBJ databases">
        <authorList>
            <person name="Zhao J."/>
        </authorList>
    </citation>
    <scope>NUCLEOTIDE SEQUENCE [LARGE SCALE GENOMIC DNA]</scope>
    <source>
        <strain evidence="3 4">S-15</strain>
    </source>
</reference>
<dbReference type="RefSeq" id="WP_160632850.1">
    <property type="nucleotide sequence ID" value="NZ_WWNE01000006.1"/>
</dbReference>
<evidence type="ECO:0000313" key="4">
    <source>
        <dbReference type="Proteomes" id="UP000470771"/>
    </source>
</evidence>
<name>A0A6N9NIZ5_9FLAO</name>
<sequence>MKTNNQLLSLLLLAVVTWSCSSSQNTSNVNFAYMYDPDPAIIRPNFKIFHLNEKESNFYFGIESSEILYSKIEKDTLSEANLKIRYKLFEQSDLSTILDSTTYYMKDTVSKKIEKTLYGNFTIPVDANKKYFLEIRIRDVNRDLNTIEFFSFVKYQQVDEGNFMLIDSNNLPILNSIVYPNQQVKIVKSPWISNGEYKIEQYIQPFDLPPPPFADKGLSYALPNSSDYIQSIFLKDTTTYSFNSKGLYTIHGDSLNQLYSILCMHEGFPQLKRVEYLIEPTRYISTQTEFDKIKEAVDKKDAVDNFWLSISNDFNRAKQILGEYYKRVESANRYFTDVQDGWRTDRGLIYLIYGTPSTIYKGYNYENWVYGEETNMLSLTFKFRRLNSPLSKNTYILERSQSFKSAWYRAVDNWRQGRVY</sequence>
<organism evidence="3 4">
    <name type="scientific">Acidiluteibacter ferrifornacis</name>
    <dbReference type="NCBI Taxonomy" id="2692424"/>
    <lineage>
        <taxon>Bacteria</taxon>
        <taxon>Pseudomonadati</taxon>
        <taxon>Bacteroidota</taxon>
        <taxon>Flavobacteriia</taxon>
        <taxon>Flavobacteriales</taxon>
        <taxon>Cryomorphaceae</taxon>
        <taxon>Acidiluteibacter</taxon>
    </lineage>
</organism>
<accession>A0A6N9NIZ5</accession>
<feature type="chain" id="PRO_5026873914" evidence="1">
    <location>
        <begin position="28"/>
        <end position="420"/>
    </location>
</feature>
<dbReference type="InterPro" id="IPR030959">
    <property type="entry name" value="GWxTD_dom"/>
</dbReference>
<keyword evidence="1" id="KW-0732">Signal</keyword>
<evidence type="ECO:0000256" key="1">
    <source>
        <dbReference type="SAM" id="SignalP"/>
    </source>
</evidence>
<keyword evidence="4" id="KW-1185">Reference proteome</keyword>
<protein>
    <submittedName>
        <fullName evidence="3">GWxTD domain-containing protein</fullName>
    </submittedName>
</protein>
<dbReference type="AlphaFoldDB" id="A0A6N9NIZ5"/>
<gene>
    <name evidence="3" type="ORF">GQN54_07160</name>
</gene>